<dbReference type="Pfam" id="PF00561">
    <property type="entry name" value="Abhydrolase_1"/>
    <property type="match status" value="1"/>
</dbReference>
<gene>
    <name evidence="2" type="ORF">SAMN06296008_10249</name>
</gene>
<dbReference type="Gene3D" id="3.40.50.1820">
    <property type="entry name" value="alpha/beta hydrolase"/>
    <property type="match status" value="1"/>
</dbReference>
<dbReference type="AlphaFoldDB" id="A0A1W1Y6Y7"/>
<dbReference type="InterPro" id="IPR000073">
    <property type="entry name" value="AB_hydrolase_1"/>
</dbReference>
<name>A0A1W1Y6Y7_9BURK</name>
<keyword evidence="3" id="KW-1185">Reference proteome</keyword>
<dbReference type="InterPro" id="IPR029058">
    <property type="entry name" value="AB_hydrolase_fold"/>
</dbReference>
<dbReference type="PANTHER" id="PTHR43433">
    <property type="entry name" value="HYDROLASE, ALPHA/BETA FOLD FAMILY PROTEIN"/>
    <property type="match status" value="1"/>
</dbReference>
<dbReference type="OrthoDB" id="9793083at2"/>
<dbReference type="GO" id="GO:0042952">
    <property type="term" value="P:beta-ketoadipate pathway"/>
    <property type="evidence" value="ECO:0007669"/>
    <property type="project" value="InterPro"/>
</dbReference>
<dbReference type="SUPFAM" id="SSF53474">
    <property type="entry name" value="alpha/beta-Hydrolases"/>
    <property type="match status" value="1"/>
</dbReference>
<proteinExistence type="predicted"/>
<dbReference type="PANTHER" id="PTHR43433:SF5">
    <property type="entry name" value="AB HYDROLASE-1 DOMAIN-CONTAINING PROTEIN"/>
    <property type="match status" value="1"/>
</dbReference>
<dbReference type="RefSeq" id="WP_084282282.1">
    <property type="nucleotide sequence ID" value="NZ_FWXJ01000002.1"/>
</dbReference>
<evidence type="ECO:0000313" key="3">
    <source>
        <dbReference type="Proteomes" id="UP000192708"/>
    </source>
</evidence>
<dbReference type="InterPro" id="IPR050471">
    <property type="entry name" value="AB_hydrolase"/>
</dbReference>
<feature type="domain" description="AB hydrolase-1" evidence="1">
    <location>
        <begin position="22"/>
        <end position="243"/>
    </location>
</feature>
<sequence length="259" mass="28782">MQGTAKNGIYYEIEGEGPWMTLSHSLACDIHMWDPQMELLTKHFKVLRFDTRGHGKSVVPQGPYTMEQLADDVYELLTELGISQTHWMGLSMGGMIGQTLALKHPEVCASLVLADTTSRRPENALKMWGDRIVTARAEGMQGVLESTMTRWFTEPFRTANSPAFQAIAQGVLDTPVEGFAGCCEAIARIDTFDRLPELKCPVLIMVGSDDHGTPPEMARKIHAQIPQSVLHIIDQASHISNVEQTAVFNQHLVSFYQLS</sequence>
<dbReference type="Proteomes" id="UP000192708">
    <property type="component" value="Unassembled WGS sequence"/>
</dbReference>
<dbReference type="EMBL" id="FWXJ01000002">
    <property type="protein sequence ID" value="SMC31899.1"/>
    <property type="molecule type" value="Genomic_DNA"/>
</dbReference>
<dbReference type="PRINTS" id="PR00111">
    <property type="entry name" value="ABHYDROLASE"/>
</dbReference>
<evidence type="ECO:0000313" key="2">
    <source>
        <dbReference type="EMBL" id="SMC31899.1"/>
    </source>
</evidence>
<dbReference type="InterPro" id="IPR026968">
    <property type="entry name" value="PcaD/CatD"/>
</dbReference>
<protein>
    <submittedName>
        <fullName evidence="2">3-oxoadipate enol-lactonase</fullName>
    </submittedName>
</protein>
<dbReference type="GO" id="GO:0047570">
    <property type="term" value="F:3-oxoadipate enol-lactonase activity"/>
    <property type="evidence" value="ECO:0007669"/>
    <property type="project" value="InterPro"/>
</dbReference>
<accession>A0A1W1Y6Y7</accession>
<organism evidence="2 3">
    <name type="scientific">Polynucleobacter kasalickyi</name>
    <dbReference type="NCBI Taxonomy" id="1938817"/>
    <lineage>
        <taxon>Bacteria</taxon>
        <taxon>Pseudomonadati</taxon>
        <taxon>Pseudomonadota</taxon>
        <taxon>Betaproteobacteria</taxon>
        <taxon>Burkholderiales</taxon>
        <taxon>Burkholderiaceae</taxon>
        <taxon>Polynucleobacter</taxon>
    </lineage>
</organism>
<evidence type="ECO:0000259" key="1">
    <source>
        <dbReference type="Pfam" id="PF00561"/>
    </source>
</evidence>
<dbReference type="STRING" id="1938817.SAMN06296008_10249"/>
<dbReference type="NCBIfam" id="TIGR02427">
    <property type="entry name" value="protocat_pcaD"/>
    <property type="match status" value="1"/>
</dbReference>
<reference evidence="2 3" key="1">
    <citation type="submission" date="2017-04" db="EMBL/GenBank/DDBJ databases">
        <authorList>
            <person name="Afonso C.L."/>
            <person name="Miller P.J."/>
            <person name="Scott M.A."/>
            <person name="Spackman E."/>
            <person name="Goraichik I."/>
            <person name="Dimitrov K.M."/>
            <person name="Suarez D.L."/>
            <person name="Swayne D.E."/>
        </authorList>
    </citation>
    <scope>NUCLEOTIDE SEQUENCE [LARGE SCALE GENOMIC DNA]</scope>
    <source>
        <strain evidence="2 3">VK13</strain>
    </source>
</reference>